<dbReference type="AlphaFoldDB" id="A0A1Z1MCF4"/>
<dbReference type="Gene3D" id="3.30.70.380">
    <property type="entry name" value="Ferrodoxin-fold anticodon-binding domain"/>
    <property type="match status" value="1"/>
</dbReference>
<dbReference type="GO" id="GO:0005524">
    <property type="term" value="F:ATP binding"/>
    <property type="evidence" value="ECO:0007669"/>
    <property type="project" value="UniProtKB-KW"/>
</dbReference>
<dbReference type="GO" id="GO:0000287">
    <property type="term" value="F:magnesium ion binding"/>
    <property type="evidence" value="ECO:0007669"/>
    <property type="project" value="InterPro"/>
</dbReference>
<keyword evidence="4" id="KW-0479">Metal-binding</keyword>
<dbReference type="Pfam" id="PF03147">
    <property type="entry name" value="FDX-ACB"/>
    <property type="match status" value="1"/>
</dbReference>
<accession>A0A1Z1MCF4</accession>
<dbReference type="InterPro" id="IPR041616">
    <property type="entry name" value="PheRS_beta_core"/>
</dbReference>
<proteinExistence type="predicted"/>
<dbReference type="PROSITE" id="PS51483">
    <property type="entry name" value="B5"/>
    <property type="match status" value="1"/>
</dbReference>
<keyword evidence="7" id="KW-0460">Magnesium</keyword>
<evidence type="ECO:0000256" key="3">
    <source>
        <dbReference type="ARBA" id="ARBA00022598"/>
    </source>
</evidence>
<gene>
    <name evidence="12" type="primary">syfB</name>
</gene>
<evidence type="ECO:0000313" key="12">
    <source>
        <dbReference type="EMBL" id="ARW63613.1"/>
    </source>
</evidence>
<keyword evidence="12" id="KW-0150">Chloroplast</keyword>
<dbReference type="PROSITE" id="PS51447">
    <property type="entry name" value="FDX_ACB"/>
    <property type="match status" value="1"/>
</dbReference>
<dbReference type="EMBL" id="MF101428">
    <property type="protein sequence ID" value="ARW63613.1"/>
    <property type="molecule type" value="Genomic_DNA"/>
</dbReference>
<comment type="cofactor">
    <cofactor evidence="1">
        <name>Mg(2+)</name>
        <dbReference type="ChEBI" id="CHEBI:18420"/>
    </cofactor>
</comment>
<dbReference type="InterPro" id="IPR045864">
    <property type="entry name" value="aa-tRNA-synth_II/BPL/LPL"/>
</dbReference>
<keyword evidence="6" id="KW-0067">ATP-binding</keyword>
<protein>
    <recommendedName>
        <fullName evidence="2">phenylalanine--tRNA ligase</fullName>
        <ecNumber evidence="2">6.1.1.20</ecNumber>
    </recommendedName>
</protein>
<dbReference type="SMART" id="SM00874">
    <property type="entry name" value="B5"/>
    <property type="match status" value="1"/>
</dbReference>
<dbReference type="SUPFAM" id="SSF55681">
    <property type="entry name" value="Class II aaRS and biotin synthetases"/>
    <property type="match status" value="1"/>
</dbReference>
<dbReference type="InterPro" id="IPR005147">
    <property type="entry name" value="tRNA_synthase_B5-dom"/>
</dbReference>
<geneLocation type="chloroplast" evidence="12"/>
<dbReference type="Pfam" id="PF03484">
    <property type="entry name" value="B5"/>
    <property type="match status" value="1"/>
</dbReference>
<dbReference type="SUPFAM" id="SSF54991">
    <property type="entry name" value="Anticodon-binding domain of PheRS"/>
    <property type="match status" value="1"/>
</dbReference>
<evidence type="ECO:0000256" key="4">
    <source>
        <dbReference type="ARBA" id="ARBA00022723"/>
    </source>
</evidence>
<reference evidence="12" key="1">
    <citation type="journal article" date="2017" name="J. Phycol.">
        <title>Analysis of chloroplast genomes and a supermatrix inform reclassification of the Rhodomelaceae (Rhodophyta).</title>
        <authorList>
            <person name="Diaz-Tapia P."/>
            <person name="Maggs C.A."/>
            <person name="West J.A."/>
            <person name="Verbruggen H."/>
        </authorList>
    </citation>
    <scope>NUCLEOTIDE SEQUENCE</scope>
    <source>
        <strain evidence="12">PD550</strain>
    </source>
</reference>
<dbReference type="SUPFAM" id="SSF46955">
    <property type="entry name" value="Putative DNA-binding domain"/>
    <property type="match status" value="2"/>
</dbReference>
<sequence>MKFSWKLINNFIKLEQKEIKKLEKKLTLSGIEIENIDRSNTYNDTIIDLSITTNRKEISSALHLAIEISTIINKPLIKDPIRLKCNKKITNKKNISIDYVRIHTIDENLIRKKSEWLSKELRKHDIEDRSPLKNIQKYIKLKWGATFEIINPNYISKECDLINDFNSKQIKQTIQKNQSSKLLIFKTTKKMDNETNNVYNSNSFYENLYIDSIRLVSTITQQTISKYYETYNKIDIEPIIINVKKSNINKCLGNIGKSTLKFIEIDKINKILKQLQLLPTYIKKNRSFNVIIPSHRIHDLKREIDVIEEIGRIYEFKYFLSKLNTRKIKGQESEYSKYIKKFRYILRNLGLNEVINCGLTLNKKNNIEIIQLNNPITSEQKELRYNIVENLITNYNHNIKHTGNEIEIFEIGKTFKKNYENKYTEIYSLGGLISNKGYSKSNWTEKSTGVNFYHIKGIIETFLEQINKNLKTQETFRTITKDHLQEVGHIIKINRSISIYNNKADKPIGIIGEVKDDLLEISEKKQVKVYVFEININELIKNIDNNNNLEYINKSYTNYPSVIRDISIKIKKYIQIQDIKSVILKYCTSFVESIKIFNEYINKKQERFVGIRITYRSQNRTLNTADIKRIERNLNQAIQIIEKY</sequence>
<dbReference type="EC" id="6.1.1.20" evidence="2"/>
<dbReference type="GO" id="GO:0003723">
    <property type="term" value="F:RNA binding"/>
    <property type="evidence" value="ECO:0007669"/>
    <property type="project" value="InterPro"/>
</dbReference>
<evidence type="ECO:0000256" key="6">
    <source>
        <dbReference type="ARBA" id="ARBA00022840"/>
    </source>
</evidence>
<dbReference type="Pfam" id="PF17759">
    <property type="entry name" value="tRNA_synthFbeta"/>
    <property type="match status" value="1"/>
</dbReference>
<name>A0A1Z1MCF4_POLUR</name>
<keyword evidence="12" id="KW-0934">Plastid</keyword>
<evidence type="ECO:0000256" key="2">
    <source>
        <dbReference type="ARBA" id="ARBA00012814"/>
    </source>
</evidence>
<dbReference type="GO" id="GO:0004826">
    <property type="term" value="F:phenylalanine-tRNA ligase activity"/>
    <property type="evidence" value="ECO:0007669"/>
    <property type="project" value="UniProtKB-EC"/>
</dbReference>
<dbReference type="InterPro" id="IPR036690">
    <property type="entry name" value="Fdx_antiC-bd_sf"/>
</dbReference>
<dbReference type="InterPro" id="IPR009061">
    <property type="entry name" value="DNA-bd_dom_put_sf"/>
</dbReference>
<dbReference type="GeneID" id="33357012"/>
<evidence type="ECO:0000256" key="9">
    <source>
        <dbReference type="ARBA" id="ARBA00023146"/>
    </source>
</evidence>
<feature type="domain" description="FDX-ACB" evidence="10">
    <location>
        <begin position="557"/>
        <end position="644"/>
    </location>
</feature>
<dbReference type="Gene3D" id="3.30.56.10">
    <property type="match status" value="2"/>
</dbReference>
<keyword evidence="8" id="KW-0648">Protein biosynthesis</keyword>
<dbReference type="InterPro" id="IPR005121">
    <property type="entry name" value="Fdx_antiC-bd"/>
</dbReference>
<keyword evidence="5" id="KW-0547">Nucleotide-binding</keyword>
<evidence type="ECO:0000256" key="7">
    <source>
        <dbReference type="ARBA" id="ARBA00022842"/>
    </source>
</evidence>
<evidence type="ECO:0000259" key="10">
    <source>
        <dbReference type="PROSITE" id="PS51447"/>
    </source>
</evidence>
<keyword evidence="9" id="KW-0030">Aminoacyl-tRNA synthetase</keyword>
<evidence type="ECO:0000259" key="11">
    <source>
        <dbReference type="PROSITE" id="PS51483"/>
    </source>
</evidence>
<evidence type="ECO:0000256" key="1">
    <source>
        <dbReference type="ARBA" id="ARBA00001946"/>
    </source>
</evidence>
<evidence type="ECO:0000256" key="8">
    <source>
        <dbReference type="ARBA" id="ARBA00022917"/>
    </source>
</evidence>
<feature type="domain" description="B5" evidence="11">
    <location>
        <begin position="236"/>
        <end position="321"/>
    </location>
</feature>
<dbReference type="SMART" id="SM00896">
    <property type="entry name" value="FDX-ACB"/>
    <property type="match status" value="1"/>
</dbReference>
<evidence type="ECO:0000256" key="5">
    <source>
        <dbReference type="ARBA" id="ARBA00022741"/>
    </source>
</evidence>
<dbReference type="RefSeq" id="YP_009395051.1">
    <property type="nucleotide sequence ID" value="NC_035275.1"/>
</dbReference>
<organism evidence="12">
    <name type="scientific">Polysiphonia urceolata</name>
    <name type="common">Red alga</name>
    <name type="synonym">Conferva urceolata</name>
    <dbReference type="NCBI Taxonomy" id="173545"/>
    <lineage>
        <taxon>Eukaryota</taxon>
        <taxon>Rhodophyta</taxon>
        <taxon>Florideophyceae</taxon>
        <taxon>Rhodymeniophycidae</taxon>
        <taxon>Ceramiales</taxon>
        <taxon>Rhodomelaceae</taxon>
        <taxon>Polysiphonioideae</taxon>
        <taxon>Polysiphonia</taxon>
    </lineage>
</organism>
<keyword evidence="3 12" id="KW-0436">Ligase</keyword>
<dbReference type="Gene3D" id="3.30.930.10">
    <property type="entry name" value="Bira Bifunctional Protein, Domain 2"/>
    <property type="match status" value="1"/>
</dbReference>
<dbReference type="GO" id="GO:0006432">
    <property type="term" value="P:phenylalanyl-tRNA aminoacylation"/>
    <property type="evidence" value="ECO:0007669"/>
    <property type="project" value="InterPro"/>
</dbReference>